<evidence type="ECO:0000313" key="11">
    <source>
        <dbReference type="EMBL" id="ABD40946.1"/>
    </source>
</evidence>
<dbReference type="InterPro" id="IPR013767">
    <property type="entry name" value="PAS_fold"/>
</dbReference>
<dbReference type="Pfam" id="PF05228">
    <property type="entry name" value="CHASE4"/>
    <property type="match status" value="1"/>
</dbReference>
<dbReference type="InterPro" id="IPR000700">
    <property type="entry name" value="PAS-assoc_C"/>
</dbReference>
<keyword evidence="7" id="KW-0812">Transmembrane</keyword>
<keyword evidence="4 11" id="KW-0808">Transferase</keyword>
<dbReference type="SMART" id="SM00387">
    <property type="entry name" value="HATPase_c"/>
    <property type="match status" value="1"/>
</dbReference>
<keyword evidence="7" id="KW-0472">Membrane</keyword>
<dbReference type="STRING" id="323259.Mhun_1199"/>
<organism evidence="11 12">
    <name type="scientific">Methanospirillum hungatei JF-1 (strain ATCC 27890 / DSM 864 / NBRC 100397 / JF-1)</name>
    <dbReference type="NCBI Taxonomy" id="323259"/>
    <lineage>
        <taxon>Archaea</taxon>
        <taxon>Methanobacteriati</taxon>
        <taxon>Methanobacteriota</taxon>
        <taxon>Stenosarchaea group</taxon>
        <taxon>Methanomicrobia</taxon>
        <taxon>Methanomicrobiales</taxon>
        <taxon>Methanospirillaceae</taxon>
        <taxon>Methanospirillum</taxon>
    </lineage>
</organism>
<sequence>MDLRAKTFLIIGLTLLGGIALIILFSFTLLTDSYAQFEEDDTRQNLIKGLKVLSYEKDQIYSLTGDWSRWDETYNFVQDKNDEYIIQNLNYASIHNLGIDLLIFVRGDSTLKYATRINTTAGRMESVPDEILSQVLSIPDICTFESILDGKSGFIILPDGPAIIVAEPIITSIYEGPSVGTLICIEYLNEAKVKTLSSIADLHLTISSIHDFPLIKALNEINEITTSDIIVTPESDTNITGTSYLSSIDSNGFLEFTVTLPRDIITQGKATILTFILFLMILGLVVIVVSLIIIDRFVLFRLRTLIENIKNRNTERAQIDAPLLEGDDEFSRLAKEIHPIFLELNQSQKDLEEHNRLLSESERKYRELADLLPEFVFEADLDGNISFINQMGMKISGHRMDDKNTGFHILNFIHPQSHPQFLQALDQIRKGKPINGTEFSGINHNGETYPITVYASPIWSGSQVTGFRGFAIDISDRKEIENSLRKLADIVEHTSTGIVTGTGANVDYVNAAYSQMHGMEPAEFIGKNPFLVGTRYPEKNFLSYLDSALFSGHATFELDHIRSDNSVFPALHDLTILSGTSADNAVWSLNVQDITEQRLAWKALIDSEALRESARQLRDVISRLPDATFVIDKDGWVIFWNQAMEHLTGIQEADIIGRGRYEYAIPFYGEKRPMLLNAVLDKEGTIIKLFPNVSRSGDSLFTDETFPKMGKGGKYFSSMAGPLFDSKGNIIGAIQSMRDITARIMAEQALMRTNEKLNLLSSITRHDIRNRVTVILGLLPLLKEARNDPETAEIVKIMDNATRLIHDQIEFTRVYQNLGIQSPEWKDAGFLVRKAAEIGIPERITVENNLSGLFIYADPLLERVFYNLIDNALRHAGPNLSSIRFSWYSIDNEVCICCEDDGQGIPDDLKERIFDRGYGSNTGLGLFLVREILSITGIRIFETGTYGKGARFEIWVPSGGYSEKDNID</sequence>
<dbReference type="InterPro" id="IPR003661">
    <property type="entry name" value="HisK_dim/P_dom"/>
</dbReference>
<evidence type="ECO:0000259" key="8">
    <source>
        <dbReference type="PROSITE" id="PS50109"/>
    </source>
</evidence>
<feature type="domain" description="PAC" evidence="10">
    <location>
        <begin position="702"/>
        <end position="752"/>
    </location>
</feature>
<keyword evidence="5 11" id="KW-0418">Kinase</keyword>
<keyword evidence="6" id="KW-0175">Coiled coil</keyword>
<dbReference type="Pfam" id="PF13426">
    <property type="entry name" value="PAS_9"/>
    <property type="match status" value="1"/>
</dbReference>
<dbReference type="PROSITE" id="PS50112">
    <property type="entry name" value="PAS"/>
    <property type="match status" value="2"/>
</dbReference>
<name>Q2FPW8_METHJ</name>
<dbReference type="InterPro" id="IPR007892">
    <property type="entry name" value="CHASE4"/>
</dbReference>
<dbReference type="Pfam" id="PF02518">
    <property type="entry name" value="HATPase_c"/>
    <property type="match status" value="1"/>
</dbReference>
<dbReference type="InterPro" id="IPR036890">
    <property type="entry name" value="HATPase_C_sf"/>
</dbReference>
<dbReference type="CDD" id="cd00082">
    <property type="entry name" value="HisKA"/>
    <property type="match status" value="1"/>
</dbReference>
<evidence type="ECO:0000256" key="5">
    <source>
        <dbReference type="ARBA" id="ARBA00022777"/>
    </source>
</evidence>
<dbReference type="Pfam" id="PF08448">
    <property type="entry name" value="PAS_4"/>
    <property type="match status" value="1"/>
</dbReference>
<dbReference type="SUPFAM" id="SSF55785">
    <property type="entry name" value="PYP-like sensor domain (PAS domain)"/>
    <property type="match status" value="3"/>
</dbReference>
<reference evidence="12" key="1">
    <citation type="journal article" date="2016" name="Stand. Genomic Sci.">
        <title>Complete genome sequence of Methanospirillum hungatei type strain JF1.</title>
        <authorList>
            <person name="Gunsalus R.P."/>
            <person name="Cook L.E."/>
            <person name="Crable B."/>
            <person name="Rohlin L."/>
            <person name="McDonald E."/>
            <person name="Mouttaki H."/>
            <person name="Sieber J.R."/>
            <person name="Poweleit N."/>
            <person name="Zhou H."/>
            <person name="Lapidus A.L."/>
            <person name="Daligault H.E."/>
            <person name="Land M."/>
            <person name="Gilna P."/>
            <person name="Ivanova N."/>
            <person name="Kyrpides N."/>
            <person name="Culley D.E."/>
            <person name="McInerney M.J."/>
        </authorList>
    </citation>
    <scope>NUCLEOTIDE SEQUENCE [LARGE SCALE GENOMIC DNA]</scope>
    <source>
        <strain evidence="12">ATCC 27890 / DSM 864 / NBRC 100397 / JF-1</strain>
    </source>
</reference>
<dbReference type="InterPro" id="IPR052162">
    <property type="entry name" value="Sensor_kinase/Photoreceptor"/>
</dbReference>
<feature type="coiled-coil region" evidence="6">
    <location>
        <begin position="344"/>
        <end position="371"/>
    </location>
</feature>
<dbReference type="eggNOG" id="arCOG06193">
    <property type="taxonomic scope" value="Archaea"/>
</dbReference>
<feature type="transmembrane region" description="Helical" evidence="7">
    <location>
        <begin position="7"/>
        <end position="30"/>
    </location>
</feature>
<dbReference type="InterPro" id="IPR004358">
    <property type="entry name" value="Sig_transdc_His_kin-like_C"/>
</dbReference>
<dbReference type="PANTHER" id="PTHR43304:SF1">
    <property type="entry name" value="PAC DOMAIN-CONTAINING PROTEIN"/>
    <property type="match status" value="1"/>
</dbReference>
<feature type="domain" description="PAC" evidence="10">
    <location>
        <begin position="435"/>
        <end position="486"/>
    </location>
</feature>
<evidence type="ECO:0000259" key="9">
    <source>
        <dbReference type="PROSITE" id="PS50112"/>
    </source>
</evidence>
<dbReference type="CDD" id="cd00075">
    <property type="entry name" value="HATPase"/>
    <property type="match status" value="1"/>
</dbReference>
<dbReference type="Gene3D" id="3.30.450.20">
    <property type="entry name" value="PAS domain"/>
    <property type="match status" value="3"/>
</dbReference>
<dbReference type="PRINTS" id="PR00344">
    <property type="entry name" value="BCTRLSENSOR"/>
</dbReference>
<dbReference type="CDD" id="cd00130">
    <property type="entry name" value="PAS"/>
    <property type="match status" value="2"/>
</dbReference>
<keyword evidence="12" id="KW-1185">Reference proteome</keyword>
<accession>Q2FPW8</accession>
<dbReference type="EC" id="2.7.13.3" evidence="2"/>
<feature type="domain" description="PAS" evidence="9">
    <location>
        <begin position="361"/>
        <end position="432"/>
    </location>
</feature>
<evidence type="ECO:0000256" key="6">
    <source>
        <dbReference type="SAM" id="Coils"/>
    </source>
</evidence>
<dbReference type="InterPro" id="IPR035965">
    <property type="entry name" value="PAS-like_dom_sf"/>
</dbReference>
<dbReference type="GeneID" id="25393478"/>
<evidence type="ECO:0000256" key="7">
    <source>
        <dbReference type="SAM" id="Phobius"/>
    </source>
</evidence>
<evidence type="ECO:0000256" key="4">
    <source>
        <dbReference type="ARBA" id="ARBA00022679"/>
    </source>
</evidence>
<dbReference type="HOGENOM" id="CLU_287810_0_0_2"/>
<dbReference type="PROSITE" id="PS50109">
    <property type="entry name" value="HIS_KIN"/>
    <property type="match status" value="1"/>
</dbReference>
<dbReference type="GO" id="GO:0000155">
    <property type="term" value="F:phosphorelay sensor kinase activity"/>
    <property type="evidence" value="ECO:0007669"/>
    <property type="project" value="InterPro"/>
</dbReference>
<evidence type="ECO:0000256" key="2">
    <source>
        <dbReference type="ARBA" id="ARBA00012438"/>
    </source>
</evidence>
<keyword evidence="7" id="KW-1133">Transmembrane helix</keyword>
<gene>
    <name evidence="11" type="ordered locus">Mhun_1199</name>
</gene>
<feature type="domain" description="Histidine kinase" evidence="8">
    <location>
        <begin position="763"/>
        <end position="960"/>
    </location>
</feature>
<proteinExistence type="predicted"/>
<evidence type="ECO:0000259" key="10">
    <source>
        <dbReference type="PROSITE" id="PS50113"/>
    </source>
</evidence>
<dbReference type="Pfam" id="PF00989">
    <property type="entry name" value="PAS"/>
    <property type="match status" value="1"/>
</dbReference>
<dbReference type="InterPro" id="IPR000014">
    <property type="entry name" value="PAS"/>
</dbReference>
<dbReference type="PANTHER" id="PTHR43304">
    <property type="entry name" value="PHYTOCHROME-LIKE PROTEIN CPH1"/>
    <property type="match status" value="1"/>
</dbReference>
<protein>
    <recommendedName>
        <fullName evidence="2">histidine kinase</fullName>
        <ecNumber evidence="2">2.7.13.3</ecNumber>
    </recommendedName>
</protein>
<dbReference type="EnsemblBacteria" id="ABD40946">
    <property type="protein sequence ID" value="ABD40946"/>
    <property type="gene ID" value="Mhun_1199"/>
</dbReference>
<feature type="domain" description="PAS" evidence="9">
    <location>
        <begin position="613"/>
        <end position="683"/>
    </location>
</feature>
<dbReference type="InterPro" id="IPR003594">
    <property type="entry name" value="HATPase_dom"/>
</dbReference>
<dbReference type="InterPro" id="IPR005467">
    <property type="entry name" value="His_kinase_dom"/>
</dbReference>
<dbReference type="Proteomes" id="UP000001941">
    <property type="component" value="Chromosome"/>
</dbReference>
<dbReference type="eggNOG" id="arCOG04446">
    <property type="taxonomic scope" value="Archaea"/>
</dbReference>
<dbReference type="OrthoDB" id="3369at2157"/>
<evidence type="ECO:0000256" key="3">
    <source>
        <dbReference type="ARBA" id="ARBA00022553"/>
    </source>
</evidence>
<feature type="transmembrane region" description="Helical" evidence="7">
    <location>
        <begin position="272"/>
        <end position="294"/>
    </location>
</feature>
<dbReference type="Gene3D" id="3.30.565.10">
    <property type="entry name" value="Histidine kinase-like ATPase, C-terminal domain"/>
    <property type="match status" value="1"/>
</dbReference>
<dbReference type="PROSITE" id="PS50113">
    <property type="entry name" value="PAC"/>
    <property type="match status" value="2"/>
</dbReference>
<dbReference type="EMBL" id="CP000254">
    <property type="protein sequence ID" value="ABD40946.1"/>
    <property type="molecule type" value="Genomic_DNA"/>
</dbReference>
<dbReference type="NCBIfam" id="TIGR00229">
    <property type="entry name" value="sensory_box"/>
    <property type="match status" value="3"/>
</dbReference>
<evidence type="ECO:0000313" key="12">
    <source>
        <dbReference type="Proteomes" id="UP000001941"/>
    </source>
</evidence>
<dbReference type="AlphaFoldDB" id="Q2FPW8"/>
<keyword evidence="3" id="KW-0597">Phosphoprotein</keyword>
<dbReference type="SUPFAM" id="SSF55874">
    <property type="entry name" value="ATPase domain of HSP90 chaperone/DNA topoisomerase II/histidine kinase"/>
    <property type="match status" value="1"/>
</dbReference>
<dbReference type="InParanoid" id="Q2FPW8"/>
<comment type="catalytic activity">
    <reaction evidence="1">
        <text>ATP + protein L-histidine = ADP + protein N-phospho-L-histidine.</text>
        <dbReference type="EC" id="2.7.13.3"/>
    </reaction>
</comment>
<dbReference type="KEGG" id="mhu:Mhun_1199"/>
<dbReference type="SMART" id="SM00091">
    <property type="entry name" value="PAS"/>
    <property type="match status" value="3"/>
</dbReference>
<evidence type="ECO:0000256" key="1">
    <source>
        <dbReference type="ARBA" id="ARBA00000085"/>
    </source>
</evidence>
<dbReference type="RefSeq" id="WP_011448223.1">
    <property type="nucleotide sequence ID" value="NC_007796.1"/>
</dbReference>
<dbReference type="InterPro" id="IPR013656">
    <property type="entry name" value="PAS_4"/>
</dbReference>